<proteinExistence type="predicted"/>
<sequence>MPAPKAYMLAASAVVAASFLCLDKARATEAVAGRYIPGAFAGPGAGIVPPTPGFYWAVSNIYYHGEAGSDVPFGGSSIAVGLEADIWATIFGGLYVPDWDLPGNWTYGFQAAIPVGWTGATATVGPFDADDEVAGLGDIAFAPIMLGWHNDALNTFFSTSLTITAPTGTWEEGELAFVGLNYWTFTPAIGFTRLVPEHGLDFSAKLGIDINTENQDTDYYSGATAHLDLAVTKSVTENFSVGALAGFLYQFEDDDSTFADARDGFRGRSIAIGPYLSYKAKLSEETEVSLSLKWLHEVEVENRMKGDAIFLDISGKF</sequence>
<geneLocation type="plasmid" evidence="1 2">
    <name>unnamed1</name>
</geneLocation>
<evidence type="ECO:0000313" key="2">
    <source>
        <dbReference type="Proteomes" id="UP001227095"/>
    </source>
</evidence>
<keyword evidence="1" id="KW-0614">Plasmid</keyword>
<accession>A0ABY8MB53</accession>
<gene>
    <name evidence="1" type="ORF">QEO92_30835</name>
</gene>
<reference evidence="1 2" key="1">
    <citation type="submission" date="2023-04" db="EMBL/GenBank/DDBJ databases">
        <title>Neorhizobium petrolearium OS53, complete genome.</title>
        <authorList>
            <person name="Yu T."/>
        </authorList>
    </citation>
    <scope>NUCLEOTIDE SEQUENCE [LARGE SCALE GENOMIC DNA]</scope>
    <source>
        <strain evidence="1 2">OS53</strain>
        <plasmid evidence="1 2">unnamed1</plasmid>
    </source>
</reference>
<name>A0ABY8MB53_9HYPH</name>
<protein>
    <submittedName>
        <fullName evidence="1">Transporter</fullName>
    </submittedName>
</protein>
<keyword evidence="2" id="KW-1185">Reference proteome</keyword>
<dbReference type="Pfam" id="PF13557">
    <property type="entry name" value="Phenol_MetA_deg"/>
    <property type="match status" value="1"/>
</dbReference>
<dbReference type="EMBL" id="CP123001">
    <property type="protein sequence ID" value="WGI71718.1"/>
    <property type="molecule type" value="Genomic_DNA"/>
</dbReference>
<organism evidence="1 2">
    <name type="scientific">Neorhizobium petrolearium</name>
    <dbReference type="NCBI Taxonomy" id="515361"/>
    <lineage>
        <taxon>Bacteria</taxon>
        <taxon>Pseudomonadati</taxon>
        <taxon>Pseudomonadota</taxon>
        <taxon>Alphaproteobacteria</taxon>
        <taxon>Hyphomicrobiales</taxon>
        <taxon>Rhizobiaceae</taxon>
        <taxon>Rhizobium/Agrobacterium group</taxon>
        <taxon>Neorhizobium</taxon>
    </lineage>
</organism>
<evidence type="ECO:0000313" key="1">
    <source>
        <dbReference type="EMBL" id="WGI71718.1"/>
    </source>
</evidence>
<dbReference type="InterPro" id="IPR025737">
    <property type="entry name" value="FApF"/>
</dbReference>
<dbReference type="RefSeq" id="WP_037145526.1">
    <property type="nucleotide sequence ID" value="NZ_CP123001.1"/>
</dbReference>
<dbReference type="Proteomes" id="UP001227095">
    <property type="component" value="Plasmid unnamed1"/>
</dbReference>